<protein>
    <recommendedName>
        <fullName evidence="4">Holin</fullName>
    </recommendedName>
</protein>
<evidence type="ECO:0000313" key="2">
    <source>
        <dbReference type="EMBL" id="CAB4168388.1"/>
    </source>
</evidence>
<gene>
    <name evidence="3" type="ORF">UFOVP1266_7</name>
    <name evidence="2" type="ORF">UFOVP876_7</name>
</gene>
<feature type="transmembrane region" description="Helical" evidence="1">
    <location>
        <begin position="31"/>
        <end position="49"/>
    </location>
</feature>
<keyword evidence="1" id="KW-1133">Transmembrane helix</keyword>
<evidence type="ECO:0000313" key="3">
    <source>
        <dbReference type="EMBL" id="CAB4194874.1"/>
    </source>
</evidence>
<evidence type="ECO:0000256" key="1">
    <source>
        <dbReference type="SAM" id="Phobius"/>
    </source>
</evidence>
<name>A0A6J5RSM2_9CAUD</name>
<evidence type="ECO:0008006" key="4">
    <source>
        <dbReference type="Google" id="ProtNLM"/>
    </source>
</evidence>
<sequence length="61" mass="6445">MRLLARYAARFVAQTLAGVGTGALLDLATWRALLMGLAANIIPALVTLLDRYAATGTVDIE</sequence>
<proteinExistence type="predicted"/>
<dbReference type="EMBL" id="LR796823">
    <property type="protein sequence ID" value="CAB4168388.1"/>
    <property type="molecule type" value="Genomic_DNA"/>
</dbReference>
<keyword evidence="1" id="KW-0812">Transmembrane</keyword>
<organism evidence="3">
    <name type="scientific">uncultured Caudovirales phage</name>
    <dbReference type="NCBI Taxonomy" id="2100421"/>
    <lineage>
        <taxon>Viruses</taxon>
        <taxon>Duplodnaviria</taxon>
        <taxon>Heunggongvirae</taxon>
        <taxon>Uroviricota</taxon>
        <taxon>Caudoviricetes</taxon>
        <taxon>Peduoviridae</taxon>
        <taxon>Maltschvirus</taxon>
        <taxon>Maltschvirus maltsch</taxon>
    </lineage>
</organism>
<reference evidence="3" key="1">
    <citation type="submission" date="2020-05" db="EMBL/GenBank/DDBJ databases">
        <authorList>
            <person name="Chiriac C."/>
            <person name="Salcher M."/>
            <person name="Ghai R."/>
            <person name="Kavagutti S V."/>
        </authorList>
    </citation>
    <scope>NUCLEOTIDE SEQUENCE</scope>
</reference>
<dbReference type="EMBL" id="LR797222">
    <property type="protein sequence ID" value="CAB4194874.1"/>
    <property type="molecule type" value="Genomic_DNA"/>
</dbReference>
<keyword evidence="1" id="KW-0472">Membrane</keyword>
<accession>A0A6J5RSM2</accession>